<evidence type="ECO:0000313" key="3">
    <source>
        <dbReference type="Proteomes" id="UP000242715"/>
    </source>
</evidence>
<accession>A0A2Z6N033</accession>
<evidence type="ECO:0000256" key="1">
    <source>
        <dbReference type="SAM" id="MobiDB-lite"/>
    </source>
</evidence>
<dbReference type="EMBL" id="DF973702">
    <property type="protein sequence ID" value="GAU38104.1"/>
    <property type="molecule type" value="Genomic_DNA"/>
</dbReference>
<name>A0A2Z6N033_TRISU</name>
<feature type="region of interest" description="Disordered" evidence="1">
    <location>
        <begin position="34"/>
        <end position="165"/>
    </location>
</feature>
<feature type="compositionally biased region" description="Polar residues" evidence="1">
    <location>
        <begin position="1"/>
        <end position="14"/>
    </location>
</feature>
<sequence>MGGNNSRCVSQSGGDTLPAKFRPLLRQRIEEFRNRRNARREESAVSKKELLKDDDVYSNARSSNANDILEETQPHKDEKTTVPVEKLSQVAPLPVYENGNKKEKEEHKVHKDHDQEKNDKDIEKKIAAIKSALLLEENKHDNEEKQEDEDKDEDEDDIGRLLGPRSPSFRIYCIEAEERKEQELCDNDINAVSEYPDEKENQDIDVNRKSVSTNSDDSVTSESENADYSNEAPKKKRNHKRKKLEAMKNNLLNIKNIQMNRMNRMMGCT</sequence>
<feature type="compositionally biased region" description="Basic and acidic residues" evidence="1">
    <location>
        <begin position="196"/>
        <end position="208"/>
    </location>
</feature>
<organism evidence="2 3">
    <name type="scientific">Trifolium subterraneum</name>
    <name type="common">Subterranean clover</name>
    <dbReference type="NCBI Taxonomy" id="3900"/>
    <lineage>
        <taxon>Eukaryota</taxon>
        <taxon>Viridiplantae</taxon>
        <taxon>Streptophyta</taxon>
        <taxon>Embryophyta</taxon>
        <taxon>Tracheophyta</taxon>
        <taxon>Spermatophyta</taxon>
        <taxon>Magnoliopsida</taxon>
        <taxon>eudicotyledons</taxon>
        <taxon>Gunneridae</taxon>
        <taxon>Pentapetalae</taxon>
        <taxon>rosids</taxon>
        <taxon>fabids</taxon>
        <taxon>Fabales</taxon>
        <taxon>Fabaceae</taxon>
        <taxon>Papilionoideae</taxon>
        <taxon>50 kb inversion clade</taxon>
        <taxon>NPAAA clade</taxon>
        <taxon>Hologalegina</taxon>
        <taxon>IRL clade</taxon>
        <taxon>Trifolieae</taxon>
        <taxon>Trifolium</taxon>
    </lineage>
</organism>
<feature type="region of interest" description="Disordered" evidence="1">
    <location>
        <begin position="185"/>
        <end position="244"/>
    </location>
</feature>
<feature type="compositionally biased region" description="Low complexity" evidence="1">
    <location>
        <begin position="210"/>
        <end position="223"/>
    </location>
</feature>
<feature type="region of interest" description="Disordered" evidence="1">
    <location>
        <begin position="1"/>
        <end position="22"/>
    </location>
</feature>
<feature type="compositionally biased region" description="Basic residues" evidence="1">
    <location>
        <begin position="234"/>
        <end position="243"/>
    </location>
</feature>
<reference evidence="3" key="1">
    <citation type="journal article" date="2017" name="Front. Plant Sci.">
        <title>Climate Clever Clovers: New Paradigm to Reduce the Environmental Footprint of Ruminants by Breeding Low Methanogenic Forages Utilizing Haplotype Variation.</title>
        <authorList>
            <person name="Kaur P."/>
            <person name="Appels R."/>
            <person name="Bayer P.E."/>
            <person name="Keeble-Gagnere G."/>
            <person name="Wang J."/>
            <person name="Hirakawa H."/>
            <person name="Shirasawa K."/>
            <person name="Vercoe P."/>
            <person name="Stefanova K."/>
            <person name="Durmic Z."/>
            <person name="Nichols P."/>
            <person name="Revell C."/>
            <person name="Isobe S.N."/>
            <person name="Edwards D."/>
            <person name="Erskine W."/>
        </authorList>
    </citation>
    <scope>NUCLEOTIDE SEQUENCE [LARGE SCALE GENOMIC DNA]</scope>
    <source>
        <strain evidence="3">cv. Daliak</strain>
    </source>
</reference>
<dbReference type="OrthoDB" id="1432441at2759"/>
<feature type="compositionally biased region" description="Basic and acidic residues" evidence="1">
    <location>
        <begin position="99"/>
        <end position="126"/>
    </location>
</feature>
<feature type="compositionally biased region" description="Acidic residues" evidence="1">
    <location>
        <begin position="144"/>
        <end position="157"/>
    </location>
</feature>
<feature type="compositionally biased region" description="Basic and acidic residues" evidence="1">
    <location>
        <begin position="34"/>
        <end position="55"/>
    </location>
</feature>
<dbReference type="Proteomes" id="UP000242715">
    <property type="component" value="Unassembled WGS sequence"/>
</dbReference>
<proteinExistence type="predicted"/>
<protein>
    <submittedName>
        <fullName evidence="2">Uncharacterized protein</fullName>
    </submittedName>
</protein>
<dbReference type="AlphaFoldDB" id="A0A2Z6N033"/>
<gene>
    <name evidence="2" type="ORF">TSUD_317910</name>
</gene>
<evidence type="ECO:0000313" key="2">
    <source>
        <dbReference type="EMBL" id="GAU38104.1"/>
    </source>
</evidence>
<keyword evidence="3" id="KW-1185">Reference proteome</keyword>